<dbReference type="PANTHER" id="PTHR39638:SF2">
    <property type="entry name" value="YCF35"/>
    <property type="match status" value="1"/>
</dbReference>
<dbReference type="Pfam" id="PF06868">
    <property type="entry name" value="DUF1257"/>
    <property type="match status" value="1"/>
</dbReference>
<dbReference type="PANTHER" id="PTHR39638">
    <property type="entry name" value="YCF35"/>
    <property type="match status" value="1"/>
</dbReference>
<evidence type="ECO:0000256" key="3">
    <source>
        <dbReference type="ARBA" id="ARBA00021585"/>
    </source>
</evidence>
<keyword evidence="4 5" id="KW-0934">Plastid</keyword>
<evidence type="ECO:0000256" key="4">
    <source>
        <dbReference type="ARBA" id="ARBA00022640"/>
    </source>
</evidence>
<dbReference type="InterPro" id="IPR009666">
    <property type="entry name" value="Uncharacterised_Ycf35"/>
</dbReference>
<comment type="subcellular location">
    <subcellularLocation>
        <location evidence="1">Plastid</location>
    </subcellularLocation>
</comment>
<evidence type="ECO:0000313" key="5">
    <source>
        <dbReference type="EMBL" id="ASQ39888.1"/>
    </source>
</evidence>
<geneLocation type="plastid" evidence="5"/>
<proteinExistence type="inferred from homology"/>
<name>A0A3G1IV28_9EUKA</name>
<accession>A0A3G1IV28</accession>
<evidence type="ECO:0000256" key="1">
    <source>
        <dbReference type="ARBA" id="ARBA00004474"/>
    </source>
</evidence>
<sequence length="123" mass="14289">MSHLTQIQTTFVNLTALKTALENLGLTPISNDSSFSKKSTEFNRDILINPHMKFNWTGGEYTLMVDLQFWQLPWSFEGFIKNLTKQYAYEVILQEANKKGFRKTKEEKTSDGSVYLTLERSRL</sequence>
<dbReference type="AlphaFoldDB" id="A0A3G1IV28"/>
<dbReference type="EMBL" id="MF167424">
    <property type="protein sequence ID" value="ASQ39888.1"/>
    <property type="molecule type" value="Genomic_DNA"/>
</dbReference>
<reference evidence="5" key="1">
    <citation type="submission" date="2017-05" db="EMBL/GenBank/DDBJ databases">
        <title>Plastid comparative genomics reveals ancient divergence between Glaucophyte genera.</title>
        <authorList>
            <person name="Figueroa-Martinez F.J."/>
            <person name="Jackson C."/>
            <person name="Reyes-Prieto A."/>
        </authorList>
    </citation>
    <scope>NUCLEOTIDE SEQUENCE</scope>
    <source>
        <strain evidence="5">BBH</strain>
    </source>
</reference>
<organism evidence="5">
    <name type="scientific">Glaucocystis sp. BBH</name>
    <dbReference type="NCBI Taxonomy" id="2023628"/>
    <lineage>
        <taxon>Eukaryota</taxon>
        <taxon>Glaucocystophyceae</taxon>
        <taxon>Glaucocystales</taxon>
        <taxon>Glaucocystaceae</taxon>
        <taxon>Glaucocystis</taxon>
    </lineage>
</organism>
<evidence type="ECO:0000256" key="2">
    <source>
        <dbReference type="ARBA" id="ARBA00009068"/>
    </source>
</evidence>
<protein>
    <recommendedName>
        <fullName evidence="3">Uncharacterized protein ycf35</fullName>
    </recommendedName>
</protein>
<dbReference type="GO" id="GO:0009536">
    <property type="term" value="C:plastid"/>
    <property type="evidence" value="ECO:0007669"/>
    <property type="project" value="UniProtKB-SubCell"/>
</dbReference>
<gene>
    <name evidence="5" type="primary">ycf35</name>
</gene>
<comment type="similarity">
    <text evidence="2">Belongs to the ycf35 family.</text>
</comment>